<dbReference type="AlphaFoldDB" id="A0A833LYZ0"/>
<dbReference type="PANTHER" id="PTHR35889">
    <property type="entry name" value="CYCLOINULO-OLIGOSACCHARIDE FRUCTANOTRANSFERASE-RELATED"/>
    <property type="match status" value="1"/>
</dbReference>
<dbReference type="InterPro" id="IPR011444">
    <property type="entry name" value="DUF1549"/>
</dbReference>
<proteinExistence type="predicted"/>
<sequence>MKHRALACLLITIALLPPSLSAHPLDDVYRKHSNFAENAPPGVLLRRMSLQIRGVIPTAEEVRAFESANPDTRNELFAARFLRDADYAHYWSGVLGSMLRARSDQRDAPYDAYQAWLAKTLHENRSYRQMVRDLITAKGPVDQNAAGLFYLRDNADPLEAAEYVSRVFYGRRLSCARCHDHPTDPNYKRRDFYGLASFFSQTFVRKNKLDEIPWNRREDLPVDARKKYEDEMRRLRAQMNWDKLSDAQRKKLREQNELPFAQIDVLPELGLRFPHTDDSPGGDLVKPVYPDGKPAIIEAGADRREVLAKWLTAKTNDRFRKVIINRIWTRLMGWSFFTPLDDWGPETKIRAPEMLDHLDAVFVEKDYRIKDLILYIVTSDAYRRRAPAPGESVNGDESALASFPPSRMDYAQLFNSMLRGTNNASVPHVWERSATTSLDLTGQGALKQAVKDNKAGFTNACEVPKPVHSSTFLSIFGAGRREDVDDDEIRPDIDQVLALMNGQLTSRIWREYGDPNKNSFILQEFERTKRMDDLFDTIYVSLLSRHPSEKEKAGLQRVFSSRFEAQGGFQRDQVQDLVWSILQSREFIHIY</sequence>
<protein>
    <submittedName>
        <fullName evidence="4">DUF1553 domain-containing protein</fullName>
    </submittedName>
</protein>
<dbReference type="Pfam" id="PF07583">
    <property type="entry name" value="PSCyt2"/>
    <property type="match status" value="1"/>
</dbReference>
<accession>A0A833LYZ0</accession>
<evidence type="ECO:0000313" key="5">
    <source>
        <dbReference type="Proteomes" id="UP000460298"/>
    </source>
</evidence>
<dbReference type="EMBL" id="WBUI01000007">
    <property type="protein sequence ID" value="KAB2932912.1"/>
    <property type="molecule type" value="Genomic_DNA"/>
</dbReference>
<feature type="chain" id="PRO_5032401751" evidence="1">
    <location>
        <begin position="23"/>
        <end position="591"/>
    </location>
</feature>
<feature type="domain" description="DUF1553" evidence="3">
    <location>
        <begin position="303"/>
        <end position="558"/>
    </location>
</feature>
<keyword evidence="1" id="KW-0732">Signal</keyword>
<organism evidence="4 5">
    <name type="scientific">Leptonema illini</name>
    <dbReference type="NCBI Taxonomy" id="183"/>
    <lineage>
        <taxon>Bacteria</taxon>
        <taxon>Pseudomonadati</taxon>
        <taxon>Spirochaetota</taxon>
        <taxon>Spirochaetia</taxon>
        <taxon>Leptospirales</taxon>
        <taxon>Leptospiraceae</taxon>
        <taxon>Leptonema</taxon>
    </lineage>
</organism>
<dbReference type="PANTHER" id="PTHR35889:SF3">
    <property type="entry name" value="F-BOX DOMAIN-CONTAINING PROTEIN"/>
    <property type="match status" value="1"/>
</dbReference>
<dbReference type="Pfam" id="PF07587">
    <property type="entry name" value="PSD1"/>
    <property type="match status" value="1"/>
</dbReference>
<evidence type="ECO:0000259" key="3">
    <source>
        <dbReference type="Pfam" id="PF07587"/>
    </source>
</evidence>
<reference evidence="4 5" key="1">
    <citation type="submission" date="2019-10" db="EMBL/GenBank/DDBJ databases">
        <title>Extracellular Electron Transfer in a Candidatus Methanoperedens spp. Enrichment Culture.</title>
        <authorList>
            <person name="Berger S."/>
            <person name="Rangel Shaw D."/>
            <person name="Berben T."/>
            <person name="In 'T Zandt M."/>
            <person name="Frank J."/>
            <person name="Reimann J."/>
            <person name="Jetten M.S.M."/>
            <person name="Welte C.U."/>
        </authorList>
    </citation>
    <scope>NUCLEOTIDE SEQUENCE [LARGE SCALE GENOMIC DNA]</scope>
    <source>
        <strain evidence="4">SB12</strain>
    </source>
</reference>
<comment type="caution">
    <text evidence="4">The sequence shown here is derived from an EMBL/GenBank/DDBJ whole genome shotgun (WGS) entry which is preliminary data.</text>
</comment>
<evidence type="ECO:0000259" key="2">
    <source>
        <dbReference type="Pfam" id="PF07583"/>
    </source>
</evidence>
<feature type="domain" description="DUF1549" evidence="2">
    <location>
        <begin position="31"/>
        <end position="202"/>
    </location>
</feature>
<dbReference type="InterPro" id="IPR022655">
    <property type="entry name" value="DUF1553"/>
</dbReference>
<feature type="signal peptide" evidence="1">
    <location>
        <begin position="1"/>
        <end position="22"/>
    </location>
</feature>
<dbReference type="Proteomes" id="UP000460298">
    <property type="component" value="Unassembled WGS sequence"/>
</dbReference>
<evidence type="ECO:0000256" key="1">
    <source>
        <dbReference type="SAM" id="SignalP"/>
    </source>
</evidence>
<name>A0A833LYZ0_9LEPT</name>
<evidence type="ECO:0000313" key="4">
    <source>
        <dbReference type="EMBL" id="KAB2932912.1"/>
    </source>
</evidence>
<gene>
    <name evidence="4" type="ORF">F9K24_08585</name>
</gene>